<dbReference type="EMBL" id="JADIVZ010000004">
    <property type="protein sequence ID" value="MBF4162017.1"/>
    <property type="molecule type" value="Genomic_DNA"/>
</dbReference>
<dbReference type="Pfam" id="PF04228">
    <property type="entry name" value="Zn_peptidase"/>
    <property type="match status" value="1"/>
</dbReference>
<name>A0A930V1G7_9ACTN</name>
<evidence type="ECO:0000313" key="6">
    <source>
        <dbReference type="EMBL" id="MBF4162017.1"/>
    </source>
</evidence>
<protein>
    <submittedName>
        <fullName evidence="6">Neutral zinc metallopeptidase</fullName>
    </submittedName>
</protein>
<comment type="subcellular location">
    <subcellularLocation>
        <location evidence="1">Membrane</location>
        <topology evidence="1">Single-pass membrane protein</topology>
    </subcellularLocation>
</comment>
<keyword evidence="3" id="KW-1133">Transmembrane helix</keyword>
<sequence length="59" mass="6467">MALQAAASVGDDRIQQRTQGQVDEESWTHGSADERMRWFQTGYTTGTLQACDTFSAAAL</sequence>
<reference evidence="6" key="1">
    <citation type="submission" date="2020-11" db="EMBL/GenBank/DDBJ databases">
        <title>Nocardioides sp. CBS4Y-1, whole genome shotgun sequence.</title>
        <authorList>
            <person name="Tuo L."/>
        </authorList>
    </citation>
    <scope>NUCLEOTIDE SEQUENCE</scope>
    <source>
        <strain evidence="6">CBS4Y-1</strain>
    </source>
</reference>
<evidence type="ECO:0000256" key="4">
    <source>
        <dbReference type="ARBA" id="ARBA00023136"/>
    </source>
</evidence>
<feature type="region of interest" description="Disordered" evidence="5">
    <location>
        <begin position="1"/>
        <end position="30"/>
    </location>
</feature>
<keyword evidence="4" id="KW-0472">Membrane</keyword>
<gene>
    <name evidence="6" type="ORF">ISG29_09965</name>
</gene>
<dbReference type="Proteomes" id="UP000656804">
    <property type="component" value="Unassembled WGS sequence"/>
</dbReference>
<evidence type="ECO:0000256" key="2">
    <source>
        <dbReference type="ARBA" id="ARBA00022692"/>
    </source>
</evidence>
<organism evidence="6 7">
    <name type="scientific">Nocardioides acrostichi</name>
    <dbReference type="NCBI Taxonomy" id="2784339"/>
    <lineage>
        <taxon>Bacteria</taxon>
        <taxon>Bacillati</taxon>
        <taxon>Actinomycetota</taxon>
        <taxon>Actinomycetes</taxon>
        <taxon>Propionibacteriales</taxon>
        <taxon>Nocardioidaceae</taxon>
        <taxon>Nocardioides</taxon>
    </lineage>
</organism>
<evidence type="ECO:0000256" key="1">
    <source>
        <dbReference type="ARBA" id="ARBA00004167"/>
    </source>
</evidence>
<dbReference type="PANTHER" id="PTHR30168:SF0">
    <property type="entry name" value="INNER MEMBRANE PROTEIN"/>
    <property type="match status" value="1"/>
</dbReference>
<keyword evidence="7" id="KW-1185">Reference proteome</keyword>
<keyword evidence="2" id="KW-0812">Transmembrane</keyword>
<comment type="caution">
    <text evidence="6">The sequence shown here is derived from an EMBL/GenBank/DDBJ whole genome shotgun (WGS) entry which is preliminary data.</text>
</comment>
<dbReference type="AlphaFoldDB" id="A0A930V1G7"/>
<evidence type="ECO:0000256" key="5">
    <source>
        <dbReference type="SAM" id="MobiDB-lite"/>
    </source>
</evidence>
<dbReference type="GO" id="GO:0016020">
    <property type="term" value="C:membrane"/>
    <property type="evidence" value="ECO:0007669"/>
    <property type="project" value="UniProtKB-SubCell"/>
</dbReference>
<dbReference type="InterPro" id="IPR007343">
    <property type="entry name" value="Uncharacterised_pept_Zn_put"/>
</dbReference>
<evidence type="ECO:0000256" key="3">
    <source>
        <dbReference type="ARBA" id="ARBA00022989"/>
    </source>
</evidence>
<dbReference type="PANTHER" id="PTHR30168">
    <property type="entry name" value="PUTATIVE MEMBRANE PROTEIN YPFJ"/>
    <property type="match status" value="1"/>
</dbReference>
<proteinExistence type="predicted"/>
<accession>A0A930V1G7</accession>
<evidence type="ECO:0000313" key="7">
    <source>
        <dbReference type="Proteomes" id="UP000656804"/>
    </source>
</evidence>